<evidence type="ECO:0000313" key="2">
    <source>
        <dbReference type="Proteomes" id="UP000705379"/>
    </source>
</evidence>
<dbReference type="PANTHER" id="PTHR43235:SF1">
    <property type="entry name" value="GLUTAMINE AMIDOTRANSFERASE PB2B2.05-RELATED"/>
    <property type="match status" value="1"/>
</dbReference>
<evidence type="ECO:0000313" key="1">
    <source>
        <dbReference type="EMBL" id="MBS8261242.1"/>
    </source>
</evidence>
<dbReference type="RefSeq" id="WP_213216666.1">
    <property type="nucleotide sequence ID" value="NZ_QTKU01000003.1"/>
</dbReference>
<keyword evidence="1" id="KW-0378">Hydrolase</keyword>
<dbReference type="EMBL" id="QTKU01000003">
    <property type="protein sequence ID" value="MBS8261242.1"/>
    <property type="molecule type" value="Genomic_DNA"/>
</dbReference>
<reference evidence="1" key="1">
    <citation type="submission" date="2018-08" db="EMBL/GenBank/DDBJ databases">
        <authorList>
            <person name="Jin W."/>
            <person name="Wang H."/>
            <person name="Yang Y."/>
            <person name="Li M."/>
            <person name="Liu J."/>
        </authorList>
    </citation>
    <scope>NUCLEOTIDE SEQUENCE</scope>
    <source>
        <strain evidence="1">AESS21</strain>
    </source>
</reference>
<dbReference type="InterPro" id="IPR029062">
    <property type="entry name" value="Class_I_gatase-like"/>
</dbReference>
<comment type="caution">
    <text evidence="1">The sequence shown here is derived from an EMBL/GenBank/DDBJ whole genome shotgun (WGS) entry which is preliminary data.</text>
</comment>
<dbReference type="SUPFAM" id="SSF52317">
    <property type="entry name" value="Class I glutamine amidotransferase-like"/>
    <property type="match status" value="1"/>
</dbReference>
<dbReference type="InterPro" id="IPR044668">
    <property type="entry name" value="PuuD-like"/>
</dbReference>
<reference evidence="1" key="2">
    <citation type="journal article" date="2021" name="Microorganisms">
        <title>Bacterial Dimethylsulfoniopropionate Biosynthesis in the East China Sea.</title>
        <authorList>
            <person name="Liu J."/>
            <person name="Zhang Y."/>
            <person name="Liu J."/>
            <person name="Zhong H."/>
            <person name="Williams B.T."/>
            <person name="Zheng Y."/>
            <person name="Curson A.R.J."/>
            <person name="Sun C."/>
            <person name="Sun H."/>
            <person name="Song D."/>
            <person name="Wagner Mackenzie B."/>
            <person name="Bermejo Martinez A."/>
            <person name="Todd J.D."/>
            <person name="Zhang X.H."/>
        </authorList>
    </citation>
    <scope>NUCLEOTIDE SEQUENCE</scope>
    <source>
        <strain evidence="1">AESS21</strain>
    </source>
</reference>
<dbReference type="GO" id="GO:0005829">
    <property type="term" value="C:cytosol"/>
    <property type="evidence" value="ECO:0007669"/>
    <property type="project" value="TreeGrafter"/>
</dbReference>
<dbReference type="Proteomes" id="UP000705379">
    <property type="component" value="Unassembled WGS sequence"/>
</dbReference>
<organism evidence="1 2">
    <name type="scientific">Roseibium polysiphoniae</name>
    <dbReference type="NCBI Taxonomy" id="2571221"/>
    <lineage>
        <taxon>Bacteria</taxon>
        <taxon>Pseudomonadati</taxon>
        <taxon>Pseudomonadota</taxon>
        <taxon>Alphaproteobacteria</taxon>
        <taxon>Hyphomicrobiales</taxon>
        <taxon>Stappiaceae</taxon>
        <taxon>Roseibium</taxon>
    </lineage>
</organism>
<dbReference type="PANTHER" id="PTHR43235">
    <property type="entry name" value="GLUTAMINE AMIDOTRANSFERASE PB2B2.05-RELATED"/>
    <property type="match status" value="1"/>
</dbReference>
<dbReference type="PROSITE" id="PS51273">
    <property type="entry name" value="GATASE_TYPE_1"/>
    <property type="match status" value="1"/>
</dbReference>
<sequence>MRETGTKRPRIGVTTSRGGGRYMWWFYWLALRLYGAVPVRLLAPLEPSELCGFDGFIIGGGDDISPDLYRGDTLIDARLDPERDEMELAVLDHATPRDIPVLGVCRGAQMINVHKGGNLHQNVREAFADLPPMWTPLPRKTVTFEEPSRLGRIHACDCVRVNSLHNQAIDTTGENIRIVGRDEFGVPQAFEDTSARFLMGVQWHPEFLLYRPAHRRLFRAFLTAVRDPGCFPGT</sequence>
<accession>A0A944CES8</accession>
<dbReference type="Pfam" id="PF07722">
    <property type="entry name" value="Peptidase_C26"/>
    <property type="match status" value="1"/>
</dbReference>
<name>A0A944CES8_9HYPH</name>
<dbReference type="GO" id="GO:0016811">
    <property type="term" value="F:hydrolase activity, acting on carbon-nitrogen (but not peptide) bonds, in linear amides"/>
    <property type="evidence" value="ECO:0007669"/>
    <property type="project" value="InterPro"/>
</dbReference>
<proteinExistence type="predicted"/>
<gene>
    <name evidence="1" type="ORF">DYI23_13545</name>
</gene>
<protein>
    <submittedName>
        <fullName evidence="1">Gamma-glutamyl-gamma-aminobutyrate hydrolase family protein</fullName>
    </submittedName>
</protein>
<dbReference type="InterPro" id="IPR011697">
    <property type="entry name" value="Peptidase_C26"/>
</dbReference>
<dbReference type="Gene3D" id="3.40.50.880">
    <property type="match status" value="1"/>
</dbReference>
<dbReference type="AlphaFoldDB" id="A0A944CES8"/>